<dbReference type="InterPro" id="IPR058753">
    <property type="entry name" value="TIL_OTOGL_Mucin"/>
</dbReference>
<evidence type="ECO:0000256" key="3">
    <source>
        <dbReference type="ARBA" id="ARBA00022702"/>
    </source>
</evidence>
<dbReference type="GO" id="GO:0005179">
    <property type="term" value="F:hormone activity"/>
    <property type="evidence" value="ECO:0007669"/>
    <property type="project" value="UniProtKB-KW"/>
</dbReference>
<evidence type="ECO:0000256" key="6">
    <source>
        <dbReference type="ARBA" id="ARBA00023157"/>
    </source>
</evidence>
<feature type="disulfide bond" evidence="8">
    <location>
        <begin position="2029"/>
        <end position="2083"/>
    </location>
</feature>
<dbReference type="InterPro" id="IPR006207">
    <property type="entry name" value="Cys_knot_C"/>
</dbReference>
<accession>A0A2U9BEE4</accession>
<reference evidence="14 15" key="1">
    <citation type="submission" date="2017-12" db="EMBL/GenBank/DDBJ databases">
        <title>Integrating genomic resources of turbot (Scophthalmus maximus) in depth evaluation of genetic and physical mapping variation across individuals.</title>
        <authorList>
            <person name="Martinez P."/>
        </authorList>
    </citation>
    <scope>NUCLEOTIDE SEQUENCE [LARGE SCALE GENOMIC DNA]</scope>
</reference>
<evidence type="ECO:0000313" key="14">
    <source>
        <dbReference type="EMBL" id="AWP02052.1"/>
    </source>
</evidence>
<gene>
    <name evidence="14" type="ORF">SMAX5B_003206</name>
</gene>
<dbReference type="PROSITE" id="PS51233">
    <property type="entry name" value="VWFD"/>
    <property type="match status" value="4"/>
</dbReference>
<dbReference type="STRING" id="52904.ENSSMAP00000023145"/>
<feature type="domain" description="VWFD" evidence="13">
    <location>
        <begin position="33"/>
        <end position="201"/>
    </location>
</feature>
<dbReference type="SUPFAM" id="SSF57567">
    <property type="entry name" value="Serine protease inhibitors"/>
    <property type="match status" value="5"/>
</dbReference>
<dbReference type="PROSITE" id="PS01225">
    <property type="entry name" value="CTCK_2"/>
    <property type="match status" value="1"/>
</dbReference>
<evidence type="ECO:0000259" key="13">
    <source>
        <dbReference type="PROSITE" id="PS51233"/>
    </source>
</evidence>
<feature type="domain" description="CTCK" evidence="11">
    <location>
        <begin position="2003"/>
        <end position="2091"/>
    </location>
</feature>
<dbReference type="PROSITE" id="PS01185">
    <property type="entry name" value="CTCK_1"/>
    <property type="match status" value="1"/>
</dbReference>
<evidence type="ECO:0000259" key="11">
    <source>
        <dbReference type="PROSITE" id="PS01225"/>
    </source>
</evidence>
<dbReference type="CDD" id="cd19941">
    <property type="entry name" value="TIL"/>
    <property type="match status" value="3"/>
</dbReference>
<evidence type="ECO:0000256" key="7">
    <source>
        <dbReference type="ARBA" id="ARBA00023180"/>
    </source>
</evidence>
<dbReference type="InterPro" id="IPR001846">
    <property type="entry name" value="VWF_type-D"/>
</dbReference>
<keyword evidence="4 10" id="KW-0732">Signal</keyword>
<evidence type="ECO:0000256" key="1">
    <source>
        <dbReference type="ARBA" id="ARBA00004613"/>
    </source>
</evidence>
<dbReference type="Pfam" id="PF08742">
    <property type="entry name" value="C8"/>
    <property type="match status" value="4"/>
</dbReference>
<dbReference type="InterPro" id="IPR002919">
    <property type="entry name" value="TIL_dom"/>
</dbReference>
<dbReference type="PANTHER" id="PTHR11339">
    <property type="entry name" value="EXTRACELLULAR MATRIX GLYCOPROTEIN RELATED"/>
    <property type="match status" value="1"/>
</dbReference>
<feature type="domain" description="VWFD" evidence="13">
    <location>
        <begin position="382"/>
        <end position="556"/>
    </location>
</feature>
<feature type="chain" id="PRO_5016134591" evidence="10">
    <location>
        <begin position="29"/>
        <end position="2104"/>
    </location>
</feature>
<dbReference type="PROSITE" id="PS50184">
    <property type="entry name" value="VWFC_2"/>
    <property type="match status" value="1"/>
</dbReference>
<organism evidence="14 15">
    <name type="scientific">Scophthalmus maximus</name>
    <name type="common">Turbot</name>
    <name type="synonym">Psetta maxima</name>
    <dbReference type="NCBI Taxonomy" id="52904"/>
    <lineage>
        <taxon>Eukaryota</taxon>
        <taxon>Metazoa</taxon>
        <taxon>Chordata</taxon>
        <taxon>Craniata</taxon>
        <taxon>Vertebrata</taxon>
        <taxon>Euteleostomi</taxon>
        <taxon>Actinopterygii</taxon>
        <taxon>Neopterygii</taxon>
        <taxon>Teleostei</taxon>
        <taxon>Neoteleostei</taxon>
        <taxon>Acanthomorphata</taxon>
        <taxon>Carangaria</taxon>
        <taxon>Pleuronectiformes</taxon>
        <taxon>Pleuronectoidei</taxon>
        <taxon>Scophthalmidae</taxon>
        <taxon>Scophthalmus</taxon>
    </lineage>
</organism>
<sequence>MGTTGLQSTLWLIYLMLLVGSLTQTANTSHINRVCTTWGNYHFKTFDGHFFQLASTCNHVLTTTCEGIYENFNIQMKRTTVNTSATISNIIMKLDGSVVELSRSSVEVNGKIVSLPFVTFGVTVKGTTSSITVEAKLGITAIWNMDDSLDIEMDEKYRNQVCGLCGNFDGIANDIERDGASVSLEDFADTYKVDEPTERCEDPELNTVQSCGNEKSCGDIFSSEPFSDCRDRLDVASFTKACMADVCNSVNSSMSATCKTISEFSRECVHAGGKPQQWRKEDFCDMKCPHNMTFLECSSSCPDTCSTPQASDTCATHCHDGCSCPAGTVFDDISETGCIPQSQCPCVHDHKVYMSGESYSYNCRSCVCQNGQWSCKEENCPGICSVEGGSHVNTFDGKVYTFHGACTYVLAKNGDSSYTVLVDLVKCGMVDRNTCLRAVTLSLFNNSVVVKIQASGQVHVNQIISQLPLFTPILSVFKPSSFYMVISTKLDIQVIVQLIPRMQVFITANPSLKGTTSGLCGNFNDKMSDDFKVISGLVEGTAAAFANTWKTRASCNDIKTHFGHPCNHGINKESYAQYSCSKLTDPIGVFAPCHSVISPSTYKDNCVYDSCNCDKSEDCMCAAVSSYVYACSVAGIHLSDWRSTICGKFSESCPPGTVYSNNMTSCMRSCRSLSQADYSCQVSIASVDGCGCALGTYLNEEGKCVDRKSCPCYYKDNIIPPGETVNKDKSTCICRYGALSCSGGLTLASCPSPTVYFNCSEAQPGTTGTECQKSCSPLDMACISTGCTSGCMCPDGLVSDGVGGCINETSCPCLHNGKVYHPGETLTVDCNTCSCSERKFKCTNKLCDSVCGIYGDGHYITFDDKRFDFSGQCEYTLLQDYCGTGQNNGSFRIITENVPCGTTGTTCSKTINIFLGDNEFQLKDENFQVVKGSSQVFPSQIHKMGIYLVVTIKLGLVLMWDQKTSLFIKLSPTFQGQVCGLCGNYDGNSKNDFTTRSQETVADVLEFGNSWKVSSSCPKPQLISDPCASNGYRATWSQKKCSIITSVTFQNCHSQVDPGPYFDSCVRDSCACDTGGDCECFCTAVAAYAKACNEAGACVKWRTPKLCPIFCDYYNAPDGCEWHYRPCGAACMKTCRNPSGNCSNLITALEGCYPKCPPTQPYFDEDTMKCVAWKQCGCYDVKGTHYSIGDKVPSKNCHNCSCTFSGISCSYNMNDCTCFLNGKYYTYGETIYKTTDGLGHCIRAECGANGTVTRNIYPCFTSTTPSTTSVPFSFSTAGKTTTGELVYNVTDGLEWCYVKYCNASCKTEIQSRPCPTTTIPTTTAVFSTISTSVPPTSTSPTSTPTPSTTPSTTTLDCNDVNPTRKNGETWTVGNCTTAKCINGKVTEMPTSCPTVQQLICANGRNAVKTYDNDECCFQYECQCVCSVWSGSHYKTFDGNTYDFNKNCTYYLVKEIITKYNLSILVNNHDCDPTESTFCSQDLIVIYQSYKVVFTQEKTSESSENAVYLNDKRIYPAYSNSVLRFTSTDMVVTMEIPGIDVEVVYRASSFSIDLPYSLFEGNTEGQCGTCDNYQPNDCRSPNGQMESCSDSAGQWSDPSSPCINPTTTTAPTSTTKPPFTTSQPTCKPAICDLLKTSVFEPCHSVISPGPYVTTCVSDICKNGNNTCTSLEAYATECSNAGVCIDWRNATKGQCEHKCPIDQVYKACGPKVELTCNGRYNKKFQASMMAANNNSKEGCFCTNGATLFNPEDDTCVESCYCVGPTGKPQPINETWTVGCSLCGCDTDSMSVKCKPVVCPTIPSPICNPPYKLVETDGCCPKLSCECDLSLCPTLKTCKPGFQLNITNSTCCQSYECVPKGVCVYNMTEYKESTTPGPCKECYCGPKMDPNTKLNGIMCKPIVCNKKCSIGYEYQTTPDKCCGTCVQTACVVVSPDNTSLVIEVDKTSVSPTDKCVQYTCLKIDGKFHTKETETICPQFNPLDCVPGTETTDTNGCCKSCKPRAACEVVQSNETVIEVGGCKSTQPVNMAYCAGHCGSMSMYSAAANMMMHKCECCQEARTSQIQVELTCADNSKVQHSYTLVEACRCTPAECVPGTTPRSQRRRRR</sequence>
<keyword evidence="15" id="KW-1185">Reference proteome</keyword>
<evidence type="ECO:0000259" key="12">
    <source>
        <dbReference type="PROSITE" id="PS50184"/>
    </source>
</evidence>
<feature type="region of interest" description="Disordered" evidence="9">
    <location>
        <begin position="1588"/>
        <end position="1618"/>
    </location>
</feature>
<proteinExistence type="predicted"/>
<feature type="domain" description="VWFD" evidence="13">
    <location>
        <begin position="1423"/>
        <end position="1602"/>
    </location>
</feature>
<name>A0A2U9BEE4_SCOMX</name>
<keyword evidence="2" id="KW-0964">Secreted</keyword>
<keyword evidence="3" id="KW-0372">Hormone</keyword>
<dbReference type="Pfam" id="PF00094">
    <property type="entry name" value="VWD"/>
    <property type="match status" value="4"/>
</dbReference>
<dbReference type="SMART" id="SM00214">
    <property type="entry name" value="VWC"/>
    <property type="match status" value="6"/>
</dbReference>
<dbReference type="InterPro" id="IPR001007">
    <property type="entry name" value="VWF_dom"/>
</dbReference>
<dbReference type="FunFam" id="2.10.25.10:FF:000674">
    <property type="entry name" value="Mucin-2"/>
    <property type="match status" value="1"/>
</dbReference>
<dbReference type="SMART" id="SM00041">
    <property type="entry name" value="CT"/>
    <property type="match status" value="1"/>
</dbReference>
<dbReference type="FunFam" id="2.10.25.10:FF:000153">
    <property type="entry name" value="MUC5B isoform 1"/>
    <property type="match status" value="1"/>
</dbReference>
<dbReference type="Proteomes" id="UP000246464">
    <property type="component" value="Chromosome 5"/>
</dbReference>
<protein>
    <submittedName>
        <fullName evidence="14">Putative mucin-5AC-like</fullName>
    </submittedName>
</protein>
<feature type="compositionally biased region" description="Polar residues" evidence="9">
    <location>
        <begin position="1588"/>
        <end position="1603"/>
    </location>
</feature>
<dbReference type="InterPro" id="IPR014853">
    <property type="entry name" value="VWF/SSPO/ZAN-like_Cys-rich_dom"/>
</dbReference>
<evidence type="ECO:0000256" key="8">
    <source>
        <dbReference type="PROSITE-ProRule" id="PRU00039"/>
    </source>
</evidence>
<dbReference type="SUPFAM" id="SSF57603">
    <property type="entry name" value="FnI-like domain"/>
    <property type="match status" value="1"/>
</dbReference>
<dbReference type="GO" id="GO:0005615">
    <property type="term" value="C:extracellular space"/>
    <property type="evidence" value="ECO:0007669"/>
    <property type="project" value="TreeGrafter"/>
</dbReference>
<dbReference type="SMART" id="SM00215">
    <property type="entry name" value="VWC_out"/>
    <property type="match status" value="2"/>
</dbReference>
<keyword evidence="7" id="KW-0325">Glycoprotein</keyword>
<dbReference type="PROSITE" id="PS00261">
    <property type="entry name" value="GLYCO_HORMONE_BETA_1"/>
    <property type="match status" value="1"/>
</dbReference>
<comment type="subcellular location">
    <subcellularLocation>
        <location evidence="1">Secreted</location>
    </subcellularLocation>
</comment>
<feature type="domain" description="VWFC" evidence="12">
    <location>
        <begin position="1759"/>
        <end position="1823"/>
    </location>
</feature>
<feature type="region of interest" description="Disordered" evidence="9">
    <location>
        <begin position="1331"/>
        <end position="1358"/>
    </location>
</feature>
<feature type="domain" description="VWFD" evidence="13">
    <location>
        <begin position="849"/>
        <end position="1018"/>
    </location>
</feature>
<dbReference type="GO" id="GO:0031012">
    <property type="term" value="C:extracellular matrix"/>
    <property type="evidence" value="ECO:0007669"/>
    <property type="project" value="TreeGrafter"/>
</dbReference>
<dbReference type="SMART" id="SM00216">
    <property type="entry name" value="VWD"/>
    <property type="match status" value="4"/>
</dbReference>
<evidence type="ECO:0000256" key="9">
    <source>
        <dbReference type="SAM" id="MobiDB-lite"/>
    </source>
</evidence>
<evidence type="ECO:0000256" key="4">
    <source>
        <dbReference type="ARBA" id="ARBA00022729"/>
    </source>
</evidence>
<dbReference type="InterPro" id="IPR036084">
    <property type="entry name" value="Ser_inhib-like_sf"/>
</dbReference>
<dbReference type="SMART" id="SM00832">
    <property type="entry name" value="C8"/>
    <property type="match status" value="4"/>
</dbReference>
<dbReference type="EMBL" id="CP026247">
    <property type="protein sequence ID" value="AWP02052.1"/>
    <property type="molecule type" value="Genomic_DNA"/>
</dbReference>
<evidence type="ECO:0000256" key="5">
    <source>
        <dbReference type="ARBA" id="ARBA00022737"/>
    </source>
</evidence>
<feature type="disulfide bond" evidence="8">
    <location>
        <begin position="2033"/>
        <end position="2085"/>
    </location>
</feature>
<dbReference type="InterPro" id="IPR050780">
    <property type="entry name" value="Mucin_vWF_Thrombospondin_sf"/>
</dbReference>
<dbReference type="Gene3D" id="2.10.25.10">
    <property type="entry name" value="Laminin"/>
    <property type="match status" value="4"/>
</dbReference>
<dbReference type="PANTHER" id="PTHR11339:SF408">
    <property type="entry name" value="MUCIN-5B"/>
    <property type="match status" value="1"/>
</dbReference>
<evidence type="ECO:0000256" key="10">
    <source>
        <dbReference type="SAM" id="SignalP"/>
    </source>
</evidence>
<keyword evidence="6 8" id="KW-1015">Disulfide bond</keyword>
<feature type="disulfide bond" evidence="8">
    <location>
        <begin position="2018"/>
        <end position="2067"/>
    </location>
</feature>
<evidence type="ECO:0000313" key="15">
    <source>
        <dbReference type="Proteomes" id="UP000246464"/>
    </source>
</evidence>
<feature type="compositionally biased region" description="Low complexity" evidence="9">
    <location>
        <begin position="1331"/>
        <end position="1354"/>
    </location>
</feature>
<dbReference type="Pfam" id="PF25962">
    <property type="entry name" value="TIL_OTOGL_Mucin"/>
    <property type="match status" value="1"/>
</dbReference>
<feature type="disulfide bond" evidence="8">
    <location>
        <begin position="2003"/>
        <end position="2053"/>
    </location>
</feature>
<dbReference type="Pfam" id="PF01826">
    <property type="entry name" value="TIL"/>
    <property type="match status" value="2"/>
</dbReference>
<feature type="compositionally biased region" description="Low complexity" evidence="9">
    <location>
        <begin position="1604"/>
        <end position="1618"/>
    </location>
</feature>
<evidence type="ECO:0000256" key="2">
    <source>
        <dbReference type="ARBA" id="ARBA00022525"/>
    </source>
</evidence>
<keyword evidence="5" id="KW-0677">Repeat</keyword>
<feature type="signal peptide" evidence="10">
    <location>
        <begin position="1"/>
        <end position="28"/>
    </location>
</feature>
<dbReference type="InterPro" id="IPR018245">
    <property type="entry name" value="Gonadotropin_bsu_CS"/>
</dbReference>